<reference evidence="3" key="2">
    <citation type="journal article" date="2021" name="Genome Biol. Evol.">
        <title>Developing a high-quality reference genome for a parasitic bivalve with doubly uniparental inheritance (Bivalvia: Unionida).</title>
        <authorList>
            <person name="Smith C.H."/>
        </authorList>
    </citation>
    <scope>NUCLEOTIDE SEQUENCE</scope>
    <source>
        <strain evidence="3">CHS0354</strain>
        <tissue evidence="3">Mantle</tissue>
    </source>
</reference>
<name>A0AAE0SE09_9BIVA</name>
<dbReference type="InterPro" id="IPR005225">
    <property type="entry name" value="Small_GTP-bd"/>
</dbReference>
<dbReference type="PROSITE" id="PS51419">
    <property type="entry name" value="RAB"/>
    <property type="match status" value="1"/>
</dbReference>
<dbReference type="PROSITE" id="PS51420">
    <property type="entry name" value="RHO"/>
    <property type="match status" value="1"/>
</dbReference>
<dbReference type="FunFam" id="3.40.50.300:FF:000808">
    <property type="entry name" value="Small GTP-binding protein, putative"/>
    <property type="match status" value="1"/>
</dbReference>
<keyword evidence="2" id="KW-0547">Nucleotide-binding</keyword>
<sequence length="248" mass="27570">MWHGDLLHLCRYNGTFAAALNNMGQPKRNPMRDIFIGNSSASGENDGPLFYSSFVNIFKVKVVLVGDLGVGKTSIATRFVKGTFTPQYITTVGGSFLCKEVQMPDYTIVFHIWDTAGQERFRSLVPMYLRGAKAALVVYDVTNSESFKIANMWLKELHQHCTEDIKMVLVAAKCDLPSAVDPSVAKEFATTNRMLYMETSSKTGLNVDKVFTMLASEIAITEEEDRYSGFDISGSCSQNMKKKQCCSS</sequence>
<dbReference type="Pfam" id="PF00071">
    <property type="entry name" value="Ras"/>
    <property type="match status" value="1"/>
</dbReference>
<evidence type="ECO:0000256" key="1">
    <source>
        <dbReference type="ARBA" id="ARBA00006270"/>
    </source>
</evidence>
<dbReference type="PRINTS" id="PR00449">
    <property type="entry name" value="RASTRNSFRMNG"/>
</dbReference>
<dbReference type="InterPro" id="IPR001806">
    <property type="entry name" value="Small_GTPase"/>
</dbReference>
<dbReference type="SMART" id="SM00177">
    <property type="entry name" value="ARF"/>
    <property type="match status" value="1"/>
</dbReference>
<organism evidence="3 4">
    <name type="scientific">Potamilus streckersoni</name>
    <dbReference type="NCBI Taxonomy" id="2493646"/>
    <lineage>
        <taxon>Eukaryota</taxon>
        <taxon>Metazoa</taxon>
        <taxon>Spiralia</taxon>
        <taxon>Lophotrochozoa</taxon>
        <taxon>Mollusca</taxon>
        <taxon>Bivalvia</taxon>
        <taxon>Autobranchia</taxon>
        <taxon>Heteroconchia</taxon>
        <taxon>Palaeoheterodonta</taxon>
        <taxon>Unionida</taxon>
        <taxon>Unionoidea</taxon>
        <taxon>Unionidae</taxon>
        <taxon>Ambleminae</taxon>
        <taxon>Lampsilini</taxon>
        <taxon>Potamilus</taxon>
    </lineage>
</organism>
<dbReference type="GO" id="GO:0005525">
    <property type="term" value="F:GTP binding"/>
    <property type="evidence" value="ECO:0007669"/>
    <property type="project" value="InterPro"/>
</dbReference>
<proteinExistence type="inferred from homology"/>
<dbReference type="SMART" id="SM00176">
    <property type="entry name" value="RAN"/>
    <property type="match status" value="1"/>
</dbReference>
<reference evidence="3" key="1">
    <citation type="journal article" date="2021" name="Genome Biol. Evol.">
        <title>A High-Quality Reference Genome for a Parasitic Bivalve with Doubly Uniparental Inheritance (Bivalvia: Unionida).</title>
        <authorList>
            <person name="Smith C.H."/>
        </authorList>
    </citation>
    <scope>NUCLEOTIDE SEQUENCE</scope>
    <source>
        <strain evidence="3">CHS0354</strain>
    </source>
</reference>
<comment type="similarity">
    <text evidence="1">Belongs to the small GTPase superfamily. Rab family.</text>
</comment>
<dbReference type="NCBIfam" id="TIGR00231">
    <property type="entry name" value="small_GTP"/>
    <property type="match status" value="1"/>
</dbReference>
<dbReference type="Gene3D" id="3.40.50.300">
    <property type="entry name" value="P-loop containing nucleotide triphosphate hydrolases"/>
    <property type="match status" value="1"/>
</dbReference>
<dbReference type="PANTHER" id="PTHR47978">
    <property type="match status" value="1"/>
</dbReference>
<protein>
    <submittedName>
        <fullName evidence="3">Uncharacterized protein</fullName>
    </submittedName>
</protein>
<dbReference type="Proteomes" id="UP001195483">
    <property type="component" value="Unassembled WGS sequence"/>
</dbReference>
<dbReference type="InterPro" id="IPR027417">
    <property type="entry name" value="P-loop_NTPase"/>
</dbReference>
<dbReference type="AlphaFoldDB" id="A0AAE0SE09"/>
<dbReference type="SMART" id="SM00175">
    <property type="entry name" value="RAB"/>
    <property type="match status" value="1"/>
</dbReference>
<dbReference type="EMBL" id="JAEAOA010001293">
    <property type="protein sequence ID" value="KAK3589748.1"/>
    <property type="molecule type" value="Genomic_DNA"/>
</dbReference>
<reference evidence="3" key="3">
    <citation type="submission" date="2023-05" db="EMBL/GenBank/DDBJ databases">
        <authorList>
            <person name="Smith C.H."/>
        </authorList>
    </citation>
    <scope>NUCLEOTIDE SEQUENCE</scope>
    <source>
        <strain evidence="3">CHS0354</strain>
        <tissue evidence="3">Mantle</tissue>
    </source>
</reference>
<dbReference type="SMART" id="SM00173">
    <property type="entry name" value="RAS"/>
    <property type="match status" value="1"/>
</dbReference>
<dbReference type="SUPFAM" id="SSF52540">
    <property type="entry name" value="P-loop containing nucleoside triphosphate hydrolases"/>
    <property type="match status" value="1"/>
</dbReference>
<evidence type="ECO:0000256" key="2">
    <source>
        <dbReference type="ARBA" id="ARBA00022741"/>
    </source>
</evidence>
<accession>A0AAE0SE09</accession>
<dbReference type="SMART" id="SM00174">
    <property type="entry name" value="RHO"/>
    <property type="match status" value="1"/>
</dbReference>
<evidence type="ECO:0000313" key="4">
    <source>
        <dbReference type="Proteomes" id="UP001195483"/>
    </source>
</evidence>
<dbReference type="GO" id="GO:0003924">
    <property type="term" value="F:GTPase activity"/>
    <property type="evidence" value="ECO:0007669"/>
    <property type="project" value="InterPro"/>
</dbReference>
<evidence type="ECO:0000313" key="3">
    <source>
        <dbReference type="EMBL" id="KAK3589748.1"/>
    </source>
</evidence>
<dbReference type="CDD" id="cd00154">
    <property type="entry name" value="Rab"/>
    <property type="match status" value="1"/>
</dbReference>
<comment type="caution">
    <text evidence="3">The sequence shown here is derived from an EMBL/GenBank/DDBJ whole genome shotgun (WGS) entry which is preliminary data.</text>
</comment>
<dbReference type="PROSITE" id="PS51421">
    <property type="entry name" value="RAS"/>
    <property type="match status" value="1"/>
</dbReference>
<keyword evidence="4" id="KW-1185">Reference proteome</keyword>
<gene>
    <name evidence="3" type="ORF">CHS0354_021075</name>
</gene>